<dbReference type="PANTHER" id="PTHR10819">
    <property type="entry name" value="PHOSPHOTRIESTERASE-RELATED"/>
    <property type="match status" value="1"/>
</dbReference>
<accession>A0A484X1U3</accession>
<dbReference type="GO" id="GO:0016788">
    <property type="term" value="F:hydrolase activity, acting on ester bonds"/>
    <property type="evidence" value="ECO:0007669"/>
    <property type="project" value="InterPro"/>
</dbReference>
<keyword evidence="1" id="KW-0479">Metal-binding</keyword>
<evidence type="ECO:0000256" key="1">
    <source>
        <dbReference type="ARBA" id="ARBA00022723"/>
    </source>
</evidence>
<dbReference type="PROSITE" id="PS01322">
    <property type="entry name" value="PHOSPHOTRIESTERASE_1"/>
    <property type="match status" value="1"/>
</dbReference>
<comment type="caution">
    <text evidence="3">Lacks conserved residue(s) required for the propagation of feature annotation.</text>
</comment>
<dbReference type="Pfam" id="PF02126">
    <property type="entry name" value="PTE"/>
    <property type="match status" value="1"/>
</dbReference>
<dbReference type="EMBL" id="CAADIS010000004">
    <property type="protein sequence ID" value="VFS18008.1"/>
    <property type="molecule type" value="Genomic_DNA"/>
</dbReference>
<evidence type="ECO:0000313" key="4">
    <source>
        <dbReference type="EMBL" id="VFS18008.1"/>
    </source>
</evidence>
<comment type="similarity">
    <text evidence="3">Belongs to the metallo-dependent hydrolases superfamily. Phosphotriesterase family.</text>
</comment>
<dbReference type="Proteomes" id="UP000372890">
    <property type="component" value="Unassembled WGS sequence"/>
</dbReference>
<evidence type="ECO:0000256" key="2">
    <source>
        <dbReference type="ARBA" id="ARBA00022801"/>
    </source>
</evidence>
<evidence type="ECO:0000313" key="5">
    <source>
        <dbReference type="Proteomes" id="UP000372890"/>
    </source>
</evidence>
<gene>
    <name evidence="4" type="primary">php_1</name>
    <name evidence="4" type="ORF">NCTC9001_02435</name>
</gene>
<dbReference type="PROSITE" id="PS51347">
    <property type="entry name" value="PHOSPHOTRIESTERASE_2"/>
    <property type="match status" value="1"/>
</dbReference>
<sequence>MKDYLQTVTGPVAREDMGLTLPHEHLFNDLSSVVDAPCYPFSQRLVDKKVTAEIQWALKHDPYCCADNMDRKPIEDVIFEINNFISLGGRTIVDATGSESIGRDAQALREVALKTGLNIVASSGPYLEKFESQRIHKTVDELATTIDKELNQGIGDTDIRAGMIGEIGCLTDIYRSRA</sequence>
<dbReference type="InterPro" id="IPR017947">
    <property type="entry name" value="AryldialkylPase_Zn-BS"/>
</dbReference>
<evidence type="ECO:0000256" key="3">
    <source>
        <dbReference type="PROSITE-ProRule" id="PRU00679"/>
    </source>
</evidence>
<reference evidence="4 5" key="1">
    <citation type="submission" date="2019-03" db="EMBL/GenBank/DDBJ databases">
        <authorList>
            <consortium name="Pathogen Informatics"/>
        </authorList>
    </citation>
    <scope>NUCLEOTIDE SEQUENCE [LARGE SCALE GENOMIC DNA]</scope>
    <source>
        <strain evidence="4 5">NCTC9001</strain>
    </source>
</reference>
<name>A0A484X1U3_ECOLX</name>
<organism evidence="4 5">
    <name type="scientific">Escherichia coli</name>
    <dbReference type="NCBI Taxonomy" id="562"/>
    <lineage>
        <taxon>Bacteria</taxon>
        <taxon>Pseudomonadati</taxon>
        <taxon>Pseudomonadota</taxon>
        <taxon>Gammaproteobacteria</taxon>
        <taxon>Enterobacterales</taxon>
        <taxon>Enterobacteriaceae</taxon>
        <taxon>Escherichia</taxon>
    </lineage>
</organism>
<proteinExistence type="inferred from homology"/>
<dbReference type="PANTHER" id="PTHR10819:SF3">
    <property type="entry name" value="PHOSPHOTRIESTERASE-RELATED PROTEIN"/>
    <property type="match status" value="1"/>
</dbReference>
<dbReference type="InterPro" id="IPR032466">
    <property type="entry name" value="Metal_Hydrolase"/>
</dbReference>
<dbReference type="SUPFAM" id="SSF51556">
    <property type="entry name" value="Metallo-dependent hydrolases"/>
    <property type="match status" value="1"/>
</dbReference>
<dbReference type="GO" id="GO:0008270">
    <property type="term" value="F:zinc ion binding"/>
    <property type="evidence" value="ECO:0007669"/>
    <property type="project" value="InterPro"/>
</dbReference>
<dbReference type="InterPro" id="IPR001559">
    <property type="entry name" value="Phosphotriesterase"/>
</dbReference>
<dbReference type="AlphaFoldDB" id="A0A484X1U3"/>
<keyword evidence="2" id="KW-0378">Hydrolase</keyword>
<protein>
    <submittedName>
        <fullName evidence="4">Phosphotriesterase</fullName>
    </submittedName>
</protein>
<dbReference type="Gene3D" id="3.20.20.140">
    <property type="entry name" value="Metal-dependent hydrolases"/>
    <property type="match status" value="1"/>
</dbReference>